<organism evidence="2 3">
    <name type="scientific">Stieleria maiorica</name>
    <dbReference type="NCBI Taxonomy" id="2795974"/>
    <lineage>
        <taxon>Bacteria</taxon>
        <taxon>Pseudomonadati</taxon>
        <taxon>Planctomycetota</taxon>
        <taxon>Planctomycetia</taxon>
        <taxon>Pirellulales</taxon>
        <taxon>Pirellulaceae</taxon>
        <taxon>Stieleria</taxon>
    </lineage>
</organism>
<dbReference type="Gene3D" id="3.40.30.10">
    <property type="entry name" value="Glutaredoxin"/>
    <property type="match status" value="1"/>
</dbReference>
<dbReference type="Proteomes" id="UP000321353">
    <property type="component" value="Chromosome"/>
</dbReference>
<evidence type="ECO:0008006" key="4">
    <source>
        <dbReference type="Google" id="ProtNLM"/>
    </source>
</evidence>
<gene>
    <name evidence="2" type="ORF">Mal15_22940</name>
</gene>
<keyword evidence="1" id="KW-1133">Transmembrane helix</keyword>
<keyword evidence="1" id="KW-0812">Transmembrane</keyword>
<dbReference type="AlphaFoldDB" id="A0A5B9MFB3"/>
<proteinExistence type="predicted"/>
<evidence type="ECO:0000256" key="1">
    <source>
        <dbReference type="SAM" id="Phobius"/>
    </source>
</evidence>
<accession>A0A5B9MFB3</accession>
<sequence>MHHNLHDSTRGRIAFDRLARFRRGWAMHTLVLVWGALVAGGMGLIWQYQHAAGTLHTAPQRWPADSSLRPSPDRWTLVLFAHPKCPCTRATVGELERIINHGGDRLRAHVLFVKPRSCAMQPDWEHTSLWDAAQRIPGVSVSADIGGDEASHFRAATSGLVLLYDPSGSLKFRGGITASRGHSGDNLGRSTVVRFLTHGTADVDRTKVYGCELGIELEET</sequence>
<dbReference type="SUPFAM" id="SSF52833">
    <property type="entry name" value="Thioredoxin-like"/>
    <property type="match status" value="1"/>
</dbReference>
<keyword evidence="1" id="KW-0472">Membrane</keyword>
<dbReference type="InterPro" id="IPR036249">
    <property type="entry name" value="Thioredoxin-like_sf"/>
</dbReference>
<evidence type="ECO:0000313" key="2">
    <source>
        <dbReference type="EMBL" id="QEF98245.1"/>
    </source>
</evidence>
<dbReference type="RefSeq" id="WP_147867799.1">
    <property type="nucleotide sequence ID" value="NZ_CP036264.1"/>
</dbReference>
<protein>
    <recommendedName>
        <fullName evidence="4">RedB protein</fullName>
    </recommendedName>
</protein>
<feature type="transmembrane region" description="Helical" evidence="1">
    <location>
        <begin position="25"/>
        <end position="46"/>
    </location>
</feature>
<dbReference type="KEGG" id="smam:Mal15_22940"/>
<keyword evidence="3" id="KW-1185">Reference proteome</keyword>
<evidence type="ECO:0000313" key="3">
    <source>
        <dbReference type="Proteomes" id="UP000321353"/>
    </source>
</evidence>
<name>A0A5B9MFB3_9BACT</name>
<reference evidence="2 3" key="1">
    <citation type="submission" date="2019-02" db="EMBL/GenBank/DDBJ databases">
        <title>Planctomycetal bacteria perform biofilm scaping via a novel small molecule.</title>
        <authorList>
            <person name="Jeske O."/>
            <person name="Boedeker C."/>
            <person name="Wiegand S."/>
            <person name="Breitling P."/>
            <person name="Kallscheuer N."/>
            <person name="Jogler M."/>
            <person name="Rohde M."/>
            <person name="Petersen J."/>
            <person name="Medema M.H."/>
            <person name="Surup F."/>
            <person name="Jogler C."/>
        </authorList>
    </citation>
    <scope>NUCLEOTIDE SEQUENCE [LARGE SCALE GENOMIC DNA]</scope>
    <source>
        <strain evidence="2 3">Mal15</strain>
    </source>
</reference>
<dbReference type="EMBL" id="CP036264">
    <property type="protein sequence ID" value="QEF98245.1"/>
    <property type="molecule type" value="Genomic_DNA"/>
</dbReference>